<proteinExistence type="predicted"/>
<keyword evidence="2" id="KW-0812">Transmembrane</keyword>
<dbReference type="InterPro" id="IPR021416">
    <property type="entry name" value="DUF3048_N"/>
</dbReference>
<evidence type="ECO:0000259" key="3">
    <source>
        <dbReference type="Pfam" id="PF11258"/>
    </source>
</evidence>
<feature type="compositionally biased region" description="Polar residues" evidence="1">
    <location>
        <begin position="1"/>
        <end position="12"/>
    </location>
</feature>
<dbReference type="Proteomes" id="UP000231382">
    <property type="component" value="Unassembled WGS sequence"/>
</dbReference>
<keyword evidence="2" id="KW-0472">Membrane</keyword>
<dbReference type="SUPFAM" id="SSF159774">
    <property type="entry name" value="YerB-like"/>
    <property type="match status" value="1"/>
</dbReference>
<evidence type="ECO:0008006" key="7">
    <source>
        <dbReference type="Google" id="ProtNLM"/>
    </source>
</evidence>
<evidence type="ECO:0000256" key="2">
    <source>
        <dbReference type="SAM" id="Phobius"/>
    </source>
</evidence>
<feature type="domain" description="DUF3048" evidence="4">
    <location>
        <begin position="270"/>
        <end position="384"/>
    </location>
</feature>
<feature type="transmembrane region" description="Helical" evidence="2">
    <location>
        <begin position="52"/>
        <end position="70"/>
    </location>
</feature>
<dbReference type="AlphaFoldDB" id="A0A2H0W763"/>
<feature type="domain" description="DUF3048" evidence="3">
    <location>
        <begin position="103"/>
        <end position="245"/>
    </location>
</feature>
<feature type="region of interest" description="Disordered" evidence="1">
    <location>
        <begin position="1"/>
        <end position="32"/>
    </location>
</feature>
<sequence length="396" mass="42801">MDIIEINQNENATEPEIKNEGSPATSNGDKKNKPERFAKIRKYFREHKKMKWLVIILLIVIIVTAIWFGLQMKNNKSAADKANPPSTDLTGDAVKVATVASPLTGLQVSEDAAKQPIVGVMIENHFPDARPQSGLSAAGAVYEAFAEGGITRFLAVFQQPLPDSIGPVRSLRPYFLRWGLEYNIPIAHAGGSQPALADIGTLGMKNIEALAYGSSYFFRASDRPSPHNLYTNNSKLTALVSKLGFDKAPTFTPLTRKEDTAPVTAANPDIKITYGNASYNVEWKYDASNNNYGRSQGGTVQNDRNNSAQLTAKNVVVMFTPTSYGTQPDGKPETIMNLVGTGNAVVFIDGGATVATWSKASNSAQTKFADSAGAEIKFNAGNIWYEVVPVGNAVTY</sequence>
<dbReference type="Pfam" id="PF11258">
    <property type="entry name" value="DUF3048"/>
    <property type="match status" value="1"/>
</dbReference>
<comment type="caution">
    <text evidence="5">The sequence shown here is derived from an EMBL/GenBank/DDBJ whole genome shotgun (WGS) entry which is preliminary data.</text>
</comment>
<evidence type="ECO:0000313" key="6">
    <source>
        <dbReference type="Proteomes" id="UP000231382"/>
    </source>
</evidence>
<gene>
    <name evidence="5" type="ORF">COT78_01075</name>
</gene>
<name>A0A2H0W763_9BACT</name>
<protein>
    <recommendedName>
        <fullName evidence="7">DUF3048 domain-containing protein</fullName>
    </recommendedName>
</protein>
<dbReference type="EMBL" id="PEZW01000008">
    <property type="protein sequence ID" value="PIS07926.1"/>
    <property type="molecule type" value="Genomic_DNA"/>
</dbReference>
<keyword evidence="2" id="KW-1133">Transmembrane helix</keyword>
<accession>A0A2H0W763</accession>
<organism evidence="5 6">
    <name type="scientific">Candidatus Berkelbacteria bacterium CG10_big_fil_rev_8_21_14_0_10_43_13</name>
    <dbReference type="NCBI Taxonomy" id="1974514"/>
    <lineage>
        <taxon>Bacteria</taxon>
        <taxon>Candidatus Berkelbacteria</taxon>
    </lineage>
</organism>
<dbReference type="InterPro" id="IPR035328">
    <property type="entry name" value="DUF3048_C"/>
</dbReference>
<dbReference type="Pfam" id="PF17479">
    <property type="entry name" value="DUF3048_C"/>
    <property type="match status" value="1"/>
</dbReference>
<reference evidence="6" key="1">
    <citation type="submission" date="2017-09" db="EMBL/GenBank/DDBJ databases">
        <title>Depth-based differentiation of microbial function through sediment-hosted aquifers and enrichment of novel symbionts in the deep terrestrial subsurface.</title>
        <authorList>
            <person name="Probst A.J."/>
            <person name="Ladd B."/>
            <person name="Jarett J.K."/>
            <person name="Geller-Mcgrath D.E."/>
            <person name="Sieber C.M.K."/>
            <person name="Emerson J.B."/>
            <person name="Anantharaman K."/>
            <person name="Thomas B.C."/>
            <person name="Malmstrom R."/>
            <person name="Stieglmeier M."/>
            <person name="Klingl A."/>
            <person name="Woyke T."/>
            <person name="Ryan C.M."/>
            <person name="Banfield J.F."/>
        </authorList>
    </citation>
    <scope>NUCLEOTIDE SEQUENCE [LARGE SCALE GENOMIC DNA]</scope>
</reference>
<evidence type="ECO:0000313" key="5">
    <source>
        <dbReference type="EMBL" id="PIS07926.1"/>
    </source>
</evidence>
<evidence type="ECO:0000256" key="1">
    <source>
        <dbReference type="SAM" id="MobiDB-lite"/>
    </source>
</evidence>
<dbReference type="InterPro" id="IPR023158">
    <property type="entry name" value="YerB-like_sf"/>
</dbReference>
<evidence type="ECO:0000259" key="4">
    <source>
        <dbReference type="Pfam" id="PF17479"/>
    </source>
</evidence>
<dbReference type="Gene3D" id="3.50.90.10">
    <property type="entry name" value="YerB-like"/>
    <property type="match status" value="1"/>
</dbReference>